<evidence type="ECO:0000313" key="1">
    <source>
        <dbReference type="EMBL" id="KAK8105654.1"/>
    </source>
</evidence>
<evidence type="ECO:0000313" key="2">
    <source>
        <dbReference type="Proteomes" id="UP001392437"/>
    </source>
</evidence>
<gene>
    <name evidence="1" type="ORF">PG999_009013</name>
</gene>
<name>A0AAW0QJK1_9PEZI</name>
<sequence length="155" mass="17331">MWEVPGFSKGGDWTSDRFDPEVIDFVHQKGTPTVKDQTELKERPLPAVVKIGDSKDDLAGADVFIVSPMRQNSKDNSFNYPSKVPKVQDALKAELPNDVKFHDVPYVRPDEGDVAQVLFEYDPRAPKKVVRLFLTGHMVFEGEPGGKIDTHPPAK</sequence>
<accession>A0AAW0QJK1</accession>
<proteinExistence type="predicted"/>
<dbReference type="AlphaFoldDB" id="A0AAW0QJK1"/>
<reference evidence="1 2" key="1">
    <citation type="submission" date="2023-01" db="EMBL/GenBank/DDBJ databases">
        <title>Analysis of 21 Apiospora genomes using comparative genomics revels a genus with tremendous synthesis potential of carbohydrate active enzymes and secondary metabolites.</title>
        <authorList>
            <person name="Sorensen T."/>
        </authorList>
    </citation>
    <scope>NUCLEOTIDE SEQUENCE [LARGE SCALE GENOMIC DNA]</scope>
    <source>
        <strain evidence="1 2">CBS 117206</strain>
    </source>
</reference>
<dbReference type="EMBL" id="JAQQWP010000008">
    <property type="protein sequence ID" value="KAK8105654.1"/>
    <property type="molecule type" value="Genomic_DNA"/>
</dbReference>
<organism evidence="1 2">
    <name type="scientific">Apiospora kogelbergensis</name>
    <dbReference type="NCBI Taxonomy" id="1337665"/>
    <lineage>
        <taxon>Eukaryota</taxon>
        <taxon>Fungi</taxon>
        <taxon>Dikarya</taxon>
        <taxon>Ascomycota</taxon>
        <taxon>Pezizomycotina</taxon>
        <taxon>Sordariomycetes</taxon>
        <taxon>Xylariomycetidae</taxon>
        <taxon>Amphisphaeriales</taxon>
        <taxon>Apiosporaceae</taxon>
        <taxon>Apiospora</taxon>
    </lineage>
</organism>
<protein>
    <submittedName>
        <fullName evidence="1">Uncharacterized protein</fullName>
    </submittedName>
</protein>
<comment type="caution">
    <text evidence="1">The sequence shown here is derived from an EMBL/GenBank/DDBJ whole genome shotgun (WGS) entry which is preliminary data.</text>
</comment>
<dbReference type="Proteomes" id="UP001392437">
    <property type="component" value="Unassembled WGS sequence"/>
</dbReference>
<keyword evidence="2" id="KW-1185">Reference proteome</keyword>